<protein>
    <submittedName>
        <fullName evidence="1">Unannotated protein</fullName>
    </submittedName>
</protein>
<evidence type="ECO:0000313" key="2">
    <source>
        <dbReference type="EMBL" id="CAB4771249.1"/>
    </source>
</evidence>
<dbReference type="EMBL" id="CAEZYY010000056">
    <property type="protein sequence ID" value="CAB4771249.1"/>
    <property type="molecule type" value="Genomic_DNA"/>
</dbReference>
<reference evidence="1" key="1">
    <citation type="submission" date="2020-05" db="EMBL/GenBank/DDBJ databases">
        <authorList>
            <person name="Chiriac C."/>
            <person name="Salcher M."/>
            <person name="Ghai R."/>
            <person name="Kavagutti S V."/>
        </authorList>
    </citation>
    <scope>NUCLEOTIDE SEQUENCE</scope>
</reference>
<dbReference type="EMBL" id="CAEZXX010000106">
    <property type="protein sequence ID" value="CAB4717086.1"/>
    <property type="molecule type" value="Genomic_DNA"/>
</dbReference>
<dbReference type="EMBL" id="CAFBQP010000127">
    <property type="protein sequence ID" value="CAB5068143.1"/>
    <property type="molecule type" value="Genomic_DNA"/>
</dbReference>
<evidence type="ECO:0000313" key="1">
    <source>
        <dbReference type="EMBL" id="CAB4717086.1"/>
    </source>
</evidence>
<name>A0A6J6R286_9ZZZZ</name>
<dbReference type="InterPro" id="IPR023850">
    <property type="entry name" value="MftB"/>
</dbReference>
<proteinExistence type="predicted"/>
<accession>A0A6J6R286</accession>
<gene>
    <name evidence="1" type="ORF">UFOPK2602_01481</name>
    <name evidence="2" type="ORF">UFOPK2806_02439</name>
    <name evidence="3" type="ORF">UFOPK4306_02301</name>
</gene>
<dbReference type="Pfam" id="PF26520">
    <property type="entry name" value="MftB_chaperone"/>
    <property type="match status" value="1"/>
</dbReference>
<organism evidence="1">
    <name type="scientific">freshwater metagenome</name>
    <dbReference type="NCBI Taxonomy" id="449393"/>
    <lineage>
        <taxon>unclassified sequences</taxon>
        <taxon>metagenomes</taxon>
        <taxon>ecological metagenomes</taxon>
    </lineage>
</organism>
<sequence>MNVAPAPGLDEALARRLELHPQVALRPEPFGALAYHYGNRRLIFLRHKDVVRLVEALGSHDSLGSALSACGIAASRWPSFVTALQSLETSEVIRER</sequence>
<dbReference type="AlphaFoldDB" id="A0A6J6R286"/>
<evidence type="ECO:0000313" key="3">
    <source>
        <dbReference type="EMBL" id="CAB5068143.1"/>
    </source>
</evidence>
<dbReference type="NCBIfam" id="TIGR03967">
    <property type="entry name" value="mycofact_MftB"/>
    <property type="match status" value="1"/>
</dbReference>